<dbReference type="GO" id="GO:0003677">
    <property type="term" value="F:DNA binding"/>
    <property type="evidence" value="ECO:0007669"/>
    <property type="project" value="InterPro"/>
</dbReference>
<protein>
    <recommendedName>
        <fullName evidence="11">DNA polymerase III subunit gamma/tau</fullName>
        <ecNumber evidence="11">2.7.7.7</ecNumber>
    </recommendedName>
</protein>
<dbReference type="Pfam" id="PF12169">
    <property type="entry name" value="DNA_pol3_gamma3"/>
    <property type="match status" value="1"/>
</dbReference>
<dbReference type="SUPFAM" id="SSF48019">
    <property type="entry name" value="post-AAA+ oligomerization domain-like"/>
    <property type="match status" value="1"/>
</dbReference>
<proteinExistence type="inferred from homology"/>
<dbReference type="InterPro" id="IPR012763">
    <property type="entry name" value="DNA_pol_III_sug/sutau_N"/>
</dbReference>
<dbReference type="InterPro" id="IPR027417">
    <property type="entry name" value="P-loop_NTPase"/>
</dbReference>
<evidence type="ECO:0000256" key="8">
    <source>
        <dbReference type="ARBA" id="ARBA00022840"/>
    </source>
</evidence>
<dbReference type="NCBIfam" id="TIGR02397">
    <property type="entry name" value="dnaX_nterm"/>
    <property type="match status" value="1"/>
</dbReference>
<dbReference type="FunFam" id="3.40.50.300:FF:000014">
    <property type="entry name" value="DNA polymerase III subunit gamma/tau"/>
    <property type="match status" value="1"/>
</dbReference>
<keyword evidence="8 11" id="KW-0067">ATP-binding</keyword>
<keyword evidence="6 11" id="KW-0547">Nucleotide-binding</keyword>
<evidence type="ECO:0000256" key="1">
    <source>
        <dbReference type="ARBA" id="ARBA00006360"/>
    </source>
</evidence>
<dbReference type="InterPro" id="IPR008921">
    <property type="entry name" value="DNA_pol3_clamp-load_cplx_C"/>
</dbReference>
<gene>
    <name evidence="11" type="primary">dnaX</name>
    <name evidence="14" type="ORF">C0601_09925</name>
</gene>
<evidence type="ECO:0000256" key="2">
    <source>
        <dbReference type="ARBA" id="ARBA00022679"/>
    </source>
</evidence>
<dbReference type="SUPFAM" id="SSF52540">
    <property type="entry name" value="P-loop containing nucleoside triphosphate hydrolases"/>
    <property type="match status" value="1"/>
</dbReference>
<feature type="region of interest" description="Disordered" evidence="12">
    <location>
        <begin position="514"/>
        <end position="542"/>
    </location>
</feature>
<reference evidence="14 15" key="1">
    <citation type="submission" date="2017-11" db="EMBL/GenBank/DDBJ databases">
        <title>Genome-resolved metagenomics identifies genetic mobility, metabolic interactions, and unexpected diversity in perchlorate-reducing communities.</title>
        <authorList>
            <person name="Barnum T.P."/>
            <person name="Figueroa I.A."/>
            <person name="Carlstrom C.I."/>
            <person name="Lucas L.N."/>
            <person name="Engelbrektson A.L."/>
            <person name="Coates J.D."/>
        </authorList>
    </citation>
    <scope>NUCLEOTIDE SEQUENCE [LARGE SCALE GENOMIC DNA]</scope>
    <source>
        <strain evidence="14">BM706</strain>
    </source>
</reference>
<dbReference type="EC" id="2.7.7.7" evidence="11"/>
<dbReference type="InterPro" id="IPR003593">
    <property type="entry name" value="AAA+_ATPase"/>
</dbReference>
<comment type="caution">
    <text evidence="14">The sequence shown here is derived from an EMBL/GenBank/DDBJ whole genome shotgun (WGS) entry which is preliminary data.</text>
</comment>
<dbReference type="PANTHER" id="PTHR11669">
    <property type="entry name" value="REPLICATION FACTOR C / DNA POLYMERASE III GAMMA-TAU SUBUNIT"/>
    <property type="match status" value="1"/>
</dbReference>
<dbReference type="FunFam" id="1.10.8.60:FF:000013">
    <property type="entry name" value="DNA polymerase III subunit gamma/tau"/>
    <property type="match status" value="1"/>
</dbReference>
<dbReference type="GO" id="GO:0005524">
    <property type="term" value="F:ATP binding"/>
    <property type="evidence" value="ECO:0007669"/>
    <property type="project" value="UniProtKB-KW"/>
</dbReference>
<dbReference type="InterPro" id="IPR050238">
    <property type="entry name" value="DNA_Rep/Repair_Clamp_Loader"/>
</dbReference>
<evidence type="ECO:0000256" key="6">
    <source>
        <dbReference type="ARBA" id="ARBA00022741"/>
    </source>
</evidence>
<organism evidence="14 15">
    <name type="scientific">Muiribacterium halophilum</name>
    <dbReference type="NCBI Taxonomy" id="2053465"/>
    <lineage>
        <taxon>Bacteria</taxon>
        <taxon>Candidatus Muiribacteriota</taxon>
        <taxon>Candidatus Muiribacteriia</taxon>
        <taxon>Candidatus Muiribacteriales</taxon>
        <taxon>Candidatus Muiribacteriaceae</taxon>
        <taxon>Candidatus Muiribacterium</taxon>
    </lineage>
</organism>
<keyword evidence="4 11" id="KW-0235">DNA replication</keyword>
<dbReference type="AlphaFoldDB" id="A0A2N5ZD48"/>
<comment type="function">
    <text evidence="11">DNA polymerase III is a complex, multichain enzyme responsible for most of the replicative synthesis in bacteria. This DNA polymerase also exhibits 3' to 5' exonuclease activity.</text>
</comment>
<evidence type="ECO:0000256" key="7">
    <source>
        <dbReference type="ARBA" id="ARBA00022833"/>
    </source>
</evidence>
<comment type="similarity">
    <text evidence="1 11">Belongs to the DnaX/STICHEL family.</text>
</comment>
<evidence type="ECO:0000256" key="11">
    <source>
        <dbReference type="RuleBase" id="RU364063"/>
    </source>
</evidence>
<dbReference type="GO" id="GO:0009360">
    <property type="term" value="C:DNA polymerase III complex"/>
    <property type="evidence" value="ECO:0007669"/>
    <property type="project" value="InterPro"/>
</dbReference>
<evidence type="ECO:0000256" key="5">
    <source>
        <dbReference type="ARBA" id="ARBA00022723"/>
    </source>
</evidence>
<dbReference type="Pfam" id="PF13177">
    <property type="entry name" value="DNA_pol3_delta2"/>
    <property type="match status" value="1"/>
</dbReference>
<evidence type="ECO:0000256" key="12">
    <source>
        <dbReference type="SAM" id="MobiDB-lite"/>
    </source>
</evidence>
<dbReference type="GO" id="GO:0006261">
    <property type="term" value="P:DNA-templated DNA replication"/>
    <property type="evidence" value="ECO:0007669"/>
    <property type="project" value="TreeGrafter"/>
</dbReference>
<evidence type="ECO:0000256" key="4">
    <source>
        <dbReference type="ARBA" id="ARBA00022705"/>
    </source>
</evidence>
<dbReference type="InterPro" id="IPR045085">
    <property type="entry name" value="HLD_clamp_pol_III_gamma_tau"/>
</dbReference>
<comment type="subunit">
    <text evidence="11">DNA polymerase III contains a core (composed of alpha, epsilon and theta chains) that associates with a tau subunit. This core dimerizes to form the POLIII' complex. PolIII' associates with the gamma complex (composed of gamma, delta, delta', psi and chi chains) and with the beta chain to form the complete DNA polymerase III complex.</text>
</comment>
<dbReference type="InterPro" id="IPR022754">
    <property type="entry name" value="DNA_pol_III_gamma-3"/>
</dbReference>
<dbReference type="EMBL" id="PKTG01000110">
    <property type="protein sequence ID" value="PLX16592.1"/>
    <property type="molecule type" value="Genomic_DNA"/>
</dbReference>
<dbReference type="Gene3D" id="1.10.8.60">
    <property type="match status" value="1"/>
</dbReference>
<dbReference type="CDD" id="cd00009">
    <property type="entry name" value="AAA"/>
    <property type="match status" value="1"/>
</dbReference>
<dbReference type="SMART" id="SM00382">
    <property type="entry name" value="AAA"/>
    <property type="match status" value="1"/>
</dbReference>
<keyword evidence="2 11" id="KW-0808">Transferase</keyword>
<accession>A0A2N5ZD48</accession>
<keyword evidence="5" id="KW-0479">Metal-binding</keyword>
<evidence type="ECO:0000313" key="14">
    <source>
        <dbReference type="EMBL" id="PLX16592.1"/>
    </source>
</evidence>
<dbReference type="Proteomes" id="UP000234857">
    <property type="component" value="Unassembled WGS sequence"/>
</dbReference>
<dbReference type="PANTHER" id="PTHR11669:SF0">
    <property type="entry name" value="PROTEIN STICHEL-LIKE 2"/>
    <property type="match status" value="1"/>
</dbReference>
<name>A0A2N5ZD48_MUIH1</name>
<keyword evidence="7" id="KW-0862">Zinc</keyword>
<dbReference type="Gene3D" id="3.40.50.300">
    <property type="entry name" value="P-loop containing nucleotide triphosphate hydrolases"/>
    <property type="match status" value="1"/>
</dbReference>
<evidence type="ECO:0000313" key="15">
    <source>
        <dbReference type="Proteomes" id="UP000234857"/>
    </source>
</evidence>
<comment type="catalytic activity">
    <reaction evidence="10 11">
        <text>DNA(n) + a 2'-deoxyribonucleoside 5'-triphosphate = DNA(n+1) + diphosphate</text>
        <dbReference type="Rhea" id="RHEA:22508"/>
        <dbReference type="Rhea" id="RHEA-COMP:17339"/>
        <dbReference type="Rhea" id="RHEA-COMP:17340"/>
        <dbReference type="ChEBI" id="CHEBI:33019"/>
        <dbReference type="ChEBI" id="CHEBI:61560"/>
        <dbReference type="ChEBI" id="CHEBI:173112"/>
        <dbReference type="EC" id="2.7.7.7"/>
    </reaction>
</comment>
<dbReference type="GO" id="GO:0046872">
    <property type="term" value="F:metal ion binding"/>
    <property type="evidence" value="ECO:0007669"/>
    <property type="project" value="UniProtKB-KW"/>
</dbReference>
<dbReference type="Gene3D" id="1.20.272.10">
    <property type="match status" value="1"/>
</dbReference>
<dbReference type="CDD" id="cd18137">
    <property type="entry name" value="HLD_clamp_pol_III_gamma_tau"/>
    <property type="match status" value="1"/>
</dbReference>
<keyword evidence="9 11" id="KW-0239">DNA-directed DNA polymerase</keyword>
<evidence type="ECO:0000259" key="13">
    <source>
        <dbReference type="SMART" id="SM00382"/>
    </source>
</evidence>
<feature type="domain" description="AAA+ ATPase" evidence="13">
    <location>
        <begin position="34"/>
        <end position="176"/>
    </location>
</feature>
<sequence>MNLYRKYRPQKFSDIVQQEFAVKTLKNILITRRIAHAYLFNGPRGTGKTSLAKVFAKALNCLDDTSYEPCLKCKNCLDFDEGKFIDYFEIDAASRGKVQEMRDLIDKVKYAPAQGKYKVYVLDESHMLSAGASNAFLKTLEEPPEHVIFILATTDPHKILPTIKSRCQVFDFTRIGVKAIKERLEYVCSVEKIKISDQALDYISYYAEGGLRDALSILDQLWAYSEDEIDESVLAAVFGTTGYEKVYSYIKAVFEKDFKKILEFGNEYYENGVDFKLFTEDILKVLKDIIYLKWSSSHKVVLPFLAGYRDEIQAMDDLMLHSFLERLNNEYYQMRKSEDMKLALELVIYDFIKRPLKKEEKRSSDIELKNTKVVEKEEPENINPFKISKMFKEKIEEKRPNPNISKKTKAKKIKNENKDNYEPTEDELVLINAFDLVLSNLERESLFIGSCLRKSEIRWAEDKKSVVVYFGKGHNFHFERTLSKKEILQDELMQILGKELKLDIILVENKKLENEKQQNKKENNQKIDKTTENKEDVQETLERLSEEDELLRALKKNIKVKKIEIMEDDKNGKKT</sequence>
<dbReference type="GO" id="GO:0003887">
    <property type="term" value="F:DNA-directed DNA polymerase activity"/>
    <property type="evidence" value="ECO:0007669"/>
    <property type="project" value="UniProtKB-KW"/>
</dbReference>
<keyword evidence="3 11" id="KW-0548">Nucleotidyltransferase</keyword>
<dbReference type="NCBIfam" id="NF004046">
    <property type="entry name" value="PRK05563.1"/>
    <property type="match status" value="1"/>
</dbReference>
<evidence type="ECO:0000256" key="10">
    <source>
        <dbReference type="ARBA" id="ARBA00049244"/>
    </source>
</evidence>
<evidence type="ECO:0000256" key="9">
    <source>
        <dbReference type="ARBA" id="ARBA00022932"/>
    </source>
</evidence>
<dbReference type="Pfam" id="PF22608">
    <property type="entry name" value="DNAX_ATPase_lid"/>
    <property type="match status" value="1"/>
</dbReference>
<evidence type="ECO:0000256" key="3">
    <source>
        <dbReference type="ARBA" id="ARBA00022695"/>
    </source>
</evidence>